<comment type="similarity">
    <text evidence="4">Belongs to the NRP synthetase family.</text>
</comment>
<dbReference type="PANTHER" id="PTHR45527:SF11">
    <property type="entry name" value="NONRIBOSOMAL PEPTIDE SYNTHETASE 5"/>
    <property type="match status" value="1"/>
</dbReference>
<feature type="compositionally biased region" description="Polar residues" evidence="5">
    <location>
        <begin position="544"/>
        <end position="553"/>
    </location>
</feature>
<evidence type="ECO:0000256" key="4">
    <source>
        <dbReference type="ARBA" id="ARBA00029454"/>
    </source>
</evidence>
<dbReference type="PANTHER" id="PTHR45527">
    <property type="entry name" value="NONRIBOSOMAL PEPTIDE SYNTHETASE"/>
    <property type="match status" value="1"/>
</dbReference>
<dbReference type="InterPro" id="IPR042099">
    <property type="entry name" value="ANL_N_sf"/>
</dbReference>
<dbReference type="FunFam" id="3.40.50.980:FF:000001">
    <property type="entry name" value="Non-ribosomal peptide synthetase"/>
    <property type="match status" value="1"/>
</dbReference>
<keyword evidence="8" id="KW-1185">Reference proteome</keyword>
<organism evidence="7 8">
    <name type="scientific">Athelia psychrophila</name>
    <dbReference type="NCBI Taxonomy" id="1759441"/>
    <lineage>
        <taxon>Eukaryota</taxon>
        <taxon>Fungi</taxon>
        <taxon>Dikarya</taxon>
        <taxon>Basidiomycota</taxon>
        <taxon>Agaricomycotina</taxon>
        <taxon>Agaricomycetes</taxon>
        <taxon>Agaricomycetidae</taxon>
        <taxon>Atheliales</taxon>
        <taxon>Atheliaceae</taxon>
        <taxon>Athelia</taxon>
    </lineage>
</organism>
<keyword evidence="3" id="KW-0436">Ligase</keyword>
<evidence type="ECO:0000259" key="6">
    <source>
        <dbReference type="Pfam" id="PF00501"/>
    </source>
</evidence>
<dbReference type="GO" id="GO:0031177">
    <property type="term" value="F:phosphopantetheine binding"/>
    <property type="evidence" value="ECO:0007669"/>
    <property type="project" value="TreeGrafter"/>
</dbReference>
<dbReference type="InterPro" id="IPR010071">
    <property type="entry name" value="AA_adenyl_dom"/>
</dbReference>
<proteinExistence type="inferred from homology"/>
<evidence type="ECO:0000256" key="5">
    <source>
        <dbReference type="SAM" id="MobiDB-lite"/>
    </source>
</evidence>
<evidence type="ECO:0000256" key="2">
    <source>
        <dbReference type="ARBA" id="ARBA00022553"/>
    </source>
</evidence>
<dbReference type="InterPro" id="IPR045851">
    <property type="entry name" value="AMP-bd_C_sf"/>
</dbReference>
<protein>
    <submittedName>
        <fullName evidence="7">Nonribosomal peptide synthetase</fullName>
    </submittedName>
</protein>
<dbReference type="GO" id="GO:0005737">
    <property type="term" value="C:cytoplasm"/>
    <property type="evidence" value="ECO:0007669"/>
    <property type="project" value="TreeGrafter"/>
</dbReference>
<dbReference type="InterPro" id="IPR020845">
    <property type="entry name" value="AMP-binding_CS"/>
</dbReference>
<dbReference type="PROSITE" id="PS00455">
    <property type="entry name" value="AMP_BINDING"/>
    <property type="match status" value="1"/>
</dbReference>
<accession>A0A166BYG0</accession>
<keyword evidence="2" id="KW-0597">Phosphoprotein</keyword>
<keyword evidence="1" id="KW-0596">Phosphopantetheine</keyword>
<evidence type="ECO:0000313" key="8">
    <source>
        <dbReference type="Proteomes" id="UP000076532"/>
    </source>
</evidence>
<dbReference type="Gene3D" id="3.40.50.12780">
    <property type="entry name" value="N-terminal domain of ligase-like"/>
    <property type="match status" value="1"/>
</dbReference>
<dbReference type="EMBL" id="KV417638">
    <property type="protein sequence ID" value="KZP13104.1"/>
    <property type="molecule type" value="Genomic_DNA"/>
</dbReference>
<evidence type="ECO:0000256" key="1">
    <source>
        <dbReference type="ARBA" id="ARBA00022450"/>
    </source>
</evidence>
<dbReference type="GO" id="GO:0043041">
    <property type="term" value="P:amino acid activation for nonribosomal peptide biosynthetic process"/>
    <property type="evidence" value="ECO:0007669"/>
    <property type="project" value="TreeGrafter"/>
</dbReference>
<feature type="region of interest" description="Disordered" evidence="5">
    <location>
        <begin position="526"/>
        <end position="602"/>
    </location>
</feature>
<gene>
    <name evidence="7" type="ORF">FIBSPDRAFT_960894</name>
</gene>
<reference evidence="7 8" key="1">
    <citation type="journal article" date="2016" name="Mol. Biol. Evol.">
        <title>Comparative Genomics of Early-Diverging Mushroom-Forming Fungi Provides Insights into the Origins of Lignocellulose Decay Capabilities.</title>
        <authorList>
            <person name="Nagy L.G."/>
            <person name="Riley R."/>
            <person name="Tritt A."/>
            <person name="Adam C."/>
            <person name="Daum C."/>
            <person name="Floudas D."/>
            <person name="Sun H."/>
            <person name="Yadav J.S."/>
            <person name="Pangilinan J."/>
            <person name="Larsson K.H."/>
            <person name="Matsuura K."/>
            <person name="Barry K."/>
            <person name="Labutti K."/>
            <person name="Kuo R."/>
            <person name="Ohm R.A."/>
            <person name="Bhattacharya S.S."/>
            <person name="Shirouzu T."/>
            <person name="Yoshinaga Y."/>
            <person name="Martin F.M."/>
            <person name="Grigoriev I.V."/>
            <person name="Hibbett D.S."/>
        </authorList>
    </citation>
    <scope>NUCLEOTIDE SEQUENCE [LARGE SCALE GENOMIC DNA]</scope>
    <source>
        <strain evidence="7 8">CBS 109695</strain>
    </source>
</reference>
<feature type="compositionally biased region" description="Low complexity" evidence="5">
    <location>
        <begin position="566"/>
        <end position="577"/>
    </location>
</feature>
<evidence type="ECO:0000313" key="7">
    <source>
        <dbReference type="EMBL" id="KZP13104.1"/>
    </source>
</evidence>
<dbReference type="STRING" id="436010.A0A166BYG0"/>
<dbReference type="GO" id="GO:0044550">
    <property type="term" value="P:secondary metabolite biosynthetic process"/>
    <property type="evidence" value="ECO:0007669"/>
    <property type="project" value="TreeGrafter"/>
</dbReference>
<evidence type="ECO:0000256" key="3">
    <source>
        <dbReference type="ARBA" id="ARBA00022598"/>
    </source>
</evidence>
<sequence length="618" mass="66805">MPCAMPPSLSYAALANLSAQDRALFYSYGLGPSRDVAIPIVHHAFEKHARTQPHAIAVEHNLTEQTLTYAELDVQANRLARRLRAEGIAPGKRVCILARRSTYLIVAILAVLKSGGQYVPLDAVTITDTTLDYVLGDATPSAVLVMDEYAYRVRPEIPALVLEDVIMEDELAGADSSKPEDLTTPGDGAYVIYTSGTTGVPKGVDVRHKGVSNVISGHPANVGMCPGMRVGQLLNIAFDMGAWEILGALYNGCTLCIRGNTKLEWIALMKTIDIVIATPSIIACHEPENYPNIKHVIVGGEVCPQALADKWAKHTSFNNCCGPTEISICNTVQPHTPGYPLSIGKPIPNTNVYVLSRDPICTEPVPIGEVGCMWVGGIGVSNGYLNLSDKTAERWMLDPFLGGGRMMFNTGDLGRWRTDGQLDHHGRADDQVKVKGFRVELDGVAAAMRTHNPVRNAVALLVGTELWGFITPANVDLSYVLSATAKVQPYYAVPSQYLAVNDFPTTKNGKVDKRALIAIAQGDNTPGQKRLSVRNGGIPFSPTLPGTPNSILEPQSYKWGRSGAESPSSSDTLSVSSRYDNSKDTQYSSEQEDNDTEDAPVTHYVHEDVPRIVCVEVA</sequence>
<dbReference type="NCBIfam" id="TIGR01733">
    <property type="entry name" value="AA-adenyl-dom"/>
    <property type="match status" value="1"/>
</dbReference>
<name>A0A166BYG0_9AGAM</name>
<dbReference type="GO" id="GO:0016874">
    <property type="term" value="F:ligase activity"/>
    <property type="evidence" value="ECO:0007669"/>
    <property type="project" value="UniProtKB-KW"/>
</dbReference>
<feature type="domain" description="AMP-dependent synthetase/ligase" evidence="6">
    <location>
        <begin position="45"/>
        <end position="385"/>
    </location>
</feature>
<dbReference type="Proteomes" id="UP000076532">
    <property type="component" value="Unassembled WGS sequence"/>
</dbReference>
<dbReference type="OrthoDB" id="416786at2759"/>
<dbReference type="Pfam" id="PF00501">
    <property type="entry name" value="AMP-binding"/>
    <property type="match status" value="1"/>
</dbReference>
<dbReference type="SUPFAM" id="SSF56801">
    <property type="entry name" value="Acetyl-CoA synthetase-like"/>
    <property type="match status" value="1"/>
</dbReference>
<dbReference type="Gene3D" id="3.30.300.30">
    <property type="match status" value="1"/>
</dbReference>
<dbReference type="InterPro" id="IPR000873">
    <property type="entry name" value="AMP-dep_synth/lig_dom"/>
</dbReference>
<dbReference type="AlphaFoldDB" id="A0A166BYG0"/>